<reference evidence="1" key="1">
    <citation type="submission" date="2022-08" db="EMBL/GenBank/DDBJ databases">
        <title>Genome Sequence of Pycnoporus sanguineus.</title>
        <authorList>
            <person name="Buettner E."/>
        </authorList>
    </citation>
    <scope>NUCLEOTIDE SEQUENCE</scope>
    <source>
        <strain evidence="1">CG-C14</strain>
    </source>
</reference>
<evidence type="ECO:0000313" key="2">
    <source>
        <dbReference type="Proteomes" id="UP001144978"/>
    </source>
</evidence>
<dbReference type="Proteomes" id="UP001144978">
    <property type="component" value="Unassembled WGS sequence"/>
</dbReference>
<evidence type="ECO:0000313" key="1">
    <source>
        <dbReference type="EMBL" id="KAJ2958675.1"/>
    </source>
</evidence>
<dbReference type="EMBL" id="JANSHE010007568">
    <property type="protein sequence ID" value="KAJ2958675.1"/>
    <property type="molecule type" value="Genomic_DNA"/>
</dbReference>
<name>A0ACC1MC06_9APHY</name>
<proteinExistence type="predicted"/>
<comment type="caution">
    <text evidence="1">The sequence shown here is derived from an EMBL/GenBank/DDBJ whole genome shotgun (WGS) entry which is preliminary data.</text>
</comment>
<accession>A0ACC1MC06</accession>
<gene>
    <name evidence="1" type="ORF">NUW54_g14520</name>
</gene>
<keyword evidence="2" id="KW-1185">Reference proteome</keyword>
<protein>
    <submittedName>
        <fullName evidence="1">Uncharacterized protein</fullName>
    </submittedName>
</protein>
<organism evidence="1 2">
    <name type="scientific">Trametes sanguinea</name>
    <dbReference type="NCBI Taxonomy" id="158606"/>
    <lineage>
        <taxon>Eukaryota</taxon>
        <taxon>Fungi</taxon>
        <taxon>Dikarya</taxon>
        <taxon>Basidiomycota</taxon>
        <taxon>Agaricomycotina</taxon>
        <taxon>Agaricomycetes</taxon>
        <taxon>Polyporales</taxon>
        <taxon>Polyporaceae</taxon>
        <taxon>Trametes</taxon>
    </lineage>
</organism>
<sequence length="79" mass="8831">MSPPSSKQRSLMNTSLPMIRSQSATRVKRMRSGRPTPAIQRLEIKRASEITAQTHQPPRLSSKDDSAHYLAYSLLIGNP</sequence>